<dbReference type="Gene3D" id="3.40.50.300">
    <property type="entry name" value="P-loop containing nucleotide triphosphate hydrolases"/>
    <property type="match status" value="1"/>
</dbReference>
<dbReference type="EMBL" id="BRXZ01003001">
    <property type="protein sequence ID" value="GMH46211.1"/>
    <property type="molecule type" value="Genomic_DNA"/>
</dbReference>
<dbReference type="PROSITE" id="PS51421">
    <property type="entry name" value="RAS"/>
    <property type="match status" value="1"/>
</dbReference>
<organism evidence="3 4">
    <name type="scientific">Triparma retinervis</name>
    <dbReference type="NCBI Taxonomy" id="2557542"/>
    <lineage>
        <taxon>Eukaryota</taxon>
        <taxon>Sar</taxon>
        <taxon>Stramenopiles</taxon>
        <taxon>Ochrophyta</taxon>
        <taxon>Bolidophyceae</taxon>
        <taxon>Parmales</taxon>
        <taxon>Triparmaceae</taxon>
        <taxon>Triparma</taxon>
    </lineage>
</organism>
<dbReference type="Proteomes" id="UP001165082">
    <property type="component" value="Unassembled WGS sequence"/>
</dbReference>
<dbReference type="GO" id="GO:0005525">
    <property type="term" value="F:GTP binding"/>
    <property type="evidence" value="ECO:0007669"/>
    <property type="project" value="UniProtKB-KW"/>
</dbReference>
<dbReference type="PANTHER" id="PTHR47977">
    <property type="entry name" value="RAS-RELATED PROTEIN RAB"/>
    <property type="match status" value="1"/>
</dbReference>
<evidence type="ECO:0000313" key="3">
    <source>
        <dbReference type="EMBL" id="GMH46211.1"/>
    </source>
</evidence>
<dbReference type="FunFam" id="3.40.50.300:FF:001508">
    <property type="entry name" value="Small GTP-binding protein Rab28, putative"/>
    <property type="match status" value="1"/>
</dbReference>
<keyword evidence="2" id="KW-0342">GTP-binding</keyword>
<dbReference type="OrthoDB" id="10254700at2759"/>
<dbReference type="SMART" id="SM00173">
    <property type="entry name" value="RAS"/>
    <property type="match status" value="1"/>
</dbReference>
<proteinExistence type="predicted"/>
<dbReference type="InterPro" id="IPR005225">
    <property type="entry name" value="Small_GTP-bd"/>
</dbReference>
<dbReference type="SMART" id="SM00174">
    <property type="entry name" value="RHO"/>
    <property type="match status" value="1"/>
</dbReference>
<dbReference type="NCBIfam" id="TIGR00231">
    <property type="entry name" value="small_GTP"/>
    <property type="match status" value="1"/>
</dbReference>
<dbReference type="InterPro" id="IPR050227">
    <property type="entry name" value="Rab"/>
</dbReference>
<evidence type="ECO:0008006" key="5">
    <source>
        <dbReference type="Google" id="ProtNLM"/>
    </source>
</evidence>
<comment type="caution">
    <text evidence="3">The sequence shown here is derived from an EMBL/GenBank/DDBJ whole genome shotgun (WGS) entry which is preliminary data.</text>
</comment>
<dbReference type="SMART" id="SM00176">
    <property type="entry name" value="RAN"/>
    <property type="match status" value="1"/>
</dbReference>
<dbReference type="Pfam" id="PF00071">
    <property type="entry name" value="Ras"/>
    <property type="match status" value="1"/>
</dbReference>
<evidence type="ECO:0000313" key="4">
    <source>
        <dbReference type="Proteomes" id="UP001165082"/>
    </source>
</evidence>
<keyword evidence="1" id="KW-0547">Nucleotide-binding</keyword>
<accession>A0A9W6Z5U9</accession>
<evidence type="ECO:0000256" key="1">
    <source>
        <dbReference type="ARBA" id="ARBA00022741"/>
    </source>
</evidence>
<dbReference type="AlphaFoldDB" id="A0A9W6Z5U9"/>
<dbReference type="InterPro" id="IPR027417">
    <property type="entry name" value="P-loop_NTPase"/>
</dbReference>
<gene>
    <name evidence="3" type="ORF">TrRE_jg8549</name>
</gene>
<reference evidence="3" key="1">
    <citation type="submission" date="2022-07" db="EMBL/GenBank/DDBJ databases">
        <title>Genome analysis of Parmales, a sister group of diatoms, reveals the evolutionary specialization of diatoms from phago-mixotrophs to photoautotrophs.</title>
        <authorList>
            <person name="Ban H."/>
            <person name="Sato S."/>
            <person name="Yoshikawa S."/>
            <person name="Kazumasa Y."/>
            <person name="Nakamura Y."/>
            <person name="Ichinomiya M."/>
            <person name="Saitoh K."/>
            <person name="Sato N."/>
            <person name="Blanc-Mathieu R."/>
            <person name="Endo H."/>
            <person name="Kuwata A."/>
            <person name="Ogata H."/>
        </authorList>
    </citation>
    <scope>NUCLEOTIDE SEQUENCE</scope>
</reference>
<dbReference type="InterPro" id="IPR001806">
    <property type="entry name" value="Small_GTPase"/>
</dbReference>
<dbReference type="PROSITE" id="PS51419">
    <property type="entry name" value="RAB"/>
    <property type="match status" value="1"/>
</dbReference>
<dbReference type="SMART" id="SM00175">
    <property type="entry name" value="RAB"/>
    <property type="match status" value="1"/>
</dbReference>
<name>A0A9W6Z5U9_9STRA</name>
<dbReference type="GO" id="GO:0003924">
    <property type="term" value="F:GTPase activity"/>
    <property type="evidence" value="ECO:0007669"/>
    <property type="project" value="InterPro"/>
</dbReference>
<protein>
    <recommendedName>
        <fullName evidence="5">Ras-related protein Rab-28</fullName>
    </recommendedName>
</protein>
<dbReference type="SUPFAM" id="SSF52540">
    <property type="entry name" value="P-loop containing nucleoside triphosphate hydrolases"/>
    <property type="match status" value="1"/>
</dbReference>
<evidence type="ECO:0000256" key="2">
    <source>
        <dbReference type="ARBA" id="ARBA00023134"/>
    </source>
</evidence>
<sequence>MPPKDDSSDDSDEEDVRQFKVILLGNGAVGKTSIATRFAQDSFNQSYKQTIGLDFFLKNLTLPGDIQVALQLWDIGGQTIGGKMIKKYIYGAHAVVLCYDVTNADSFADLEDWYRLVKKSFGDEKLPFCVLLGNKTDLNHMRAVTEVKARNYAAENSFLDLNVSAKSGDKVDLVFTQIAAALCGVIMQKSELDSQTAVVTAAITNHQQHDDEVHGGAVPEYTKKKAGCTLS</sequence>
<keyword evidence="4" id="KW-1185">Reference proteome</keyword>
<dbReference type="PRINTS" id="PR00449">
    <property type="entry name" value="RASTRNSFRMNG"/>
</dbReference>